<dbReference type="AlphaFoldDB" id="A0A3A3GHQ2"/>
<organism evidence="1 2">
    <name type="scientific">Paenibacillus thiaminolyticus</name>
    <name type="common">Bacillus thiaminolyticus</name>
    <dbReference type="NCBI Taxonomy" id="49283"/>
    <lineage>
        <taxon>Bacteria</taxon>
        <taxon>Bacillati</taxon>
        <taxon>Bacillota</taxon>
        <taxon>Bacilli</taxon>
        <taxon>Bacillales</taxon>
        <taxon>Paenibacillaceae</taxon>
        <taxon>Paenibacillus</taxon>
    </lineage>
</organism>
<accession>A0A3A3GHQ2</accession>
<evidence type="ECO:0000313" key="2">
    <source>
        <dbReference type="Proteomes" id="UP000266177"/>
    </source>
</evidence>
<dbReference type="Proteomes" id="UP000266177">
    <property type="component" value="Unassembled WGS sequence"/>
</dbReference>
<dbReference type="EMBL" id="QYZD01000024">
    <property type="protein sequence ID" value="RJG21447.1"/>
    <property type="molecule type" value="Genomic_DNA"/>
</dbReference>
<name>A0A3A3GHQ2_PANTH</name>
<protein>
    <submittedName>
        <fullName evidence="1">Uncharacterized protein</fullName>
    </submittedName>
</protein>
<sequence length="161" mass="18966">MEGRSEMECTLFLVTNLDQETLKRTIYNIVCEAVEDKVTDYEDFSRLSCRYFTLDIETEDIISLDFLREEYGMEINAEIGIQLFGKSFEKGLQVLFNIFGNILLAFNPDMVFVENGTDQLFRKENDTVIINTKLDQYQKKYLSNKIINLLRFPYIYQELSN</sequence>
<reference evidence="1 2" key="1">
    <citation type="submission" date="2018-09" db="EMBL/GenBank/DDBJ databases">
        <title>Paenibacillus SK2017-BO5.</title>
        <authorList>
            <person name="Piskunova J.V."/>
            <person name="Dubiley S.A."/>
            <person name="Severinov K.V."/>
        </authorList>
    </citation>
    <scope>NUCLEOTIDE SEQUENCE [LARGE SCALE GENOMIC DNA]</scope>
    <source>
        <strain evidence="1 2">BO5</strain>
    </source>
</reference>
<evidence type="ECO:0000313" key="1">
    <source>
        <dbReference type="EMBL" id="RJG21447.1"/>
    </source>
</evidence>
<gene>
    <name evidence="1" type="ORF">DQX05_21490</name>
</gene>
<comment type="caution">
    <text evidence="1">The sequence shown here is derived from an EMBL/GenBank/DDBJ whole genome shotgun (WGS) entry which is preliminary data.</text>
</comment>
<proteinExistence type="predicted"/>